<evidence type="ECO:0000259" key="10">
    <source>
        <dbReference type="Pfam" id="PF00593"/>
    </source>
</evidence>
<evidence type="ECO:0000256" key="9">
    <source>
        <dbReference type="RuleBase" id="RU003357"/>
    </source>
</evidence>
<dbReference type="Proteomes" id="UP000190541">
    <property type="component" value="Unassembled WGS sequence"/>
</dbReference>
<evidence type="ECO:0000256" key="7">
    <source>
        <dbReference type="ARBA" id="ARBA00023237"/>
    </source>
</evidence>
<dbReference type="InterPro" id="IPR012910">
    <property type="entry name" value="Plug_dom"/>
</dbReference>
<keyword evidence="7 8" id="KW-0998">Cell outer membrane</keyword>
<dbReference type="SUPFAM" id="SSF49464">
    <property type="entry name" value="Carboxypeptidase regulatory domain-like"/>
    <property type="match status" value="1"/>
</dbReference>
<dbReference type="Gene3D" id="2.60.40.1120">
    <property type="entry name" value="Carboxypeptidase-like, regulatory domain"/>
    <property type="match status" value="1"/>
</dbReference>
<dbReference type="InterPro" id="IPR023996">
    <property type="entry name" value="TonB-dep_OMP_SusC/RagA"/>
</dbReference>
<keyword evidence="13" id="KW-1185">Reference proteome</keyword>
<evidence type="ECO:0000259" key="11">
    <source>
        <dbReference type="Pfam" id="PF07715"/>
    </source>
</evidence>
<organism evidence="12 13">
    <name type="scientific">Parapedobacter luteus</name>
    <dbReference type="NCBI Taxonomy" id="623280"/>
    <lineage>
        <taxon>Bacteria</taxon>
        <taxon>Pseudomonadati</taxon>
        <taxon>Bacteroidota</taxon>
        <taxon>Sphingobacteriia</taxon>
        <taxon>Sphingobacteriales</taxon>
        <taxon>Sphingobacteriaceae</taxon>
        <taxon>Parapedobacter</taxon>
    </lineage>
</organism>
<feature type="domain" description="TonB-dependent receptor-like beta-barrel" evidence="10">
    <location>
        <begin position="513"/>
        <end position="996"/>
    </location>
</feature>
<dbReference type="Pfam" id="PF07715">
    <property type="entry name" value="Plug"/>
    <property type="match status" value="1"/>
</dbReference>
<dbReference type="NCBIfam" id="TIGR04057">
    <property type="entry name" value="SusC_RagA_signa"/>
    <property type="match status" value="1"/>
</dbReference>
<evidence type="ECO:0000256" key="1">
    <source>
        <dbReference type="ARBA" id="ARBA00004571"/>
    </source>
</evidence>
<gene>
    <name evidence="12" type="ORF">SAMN05660226_01808</name>
</gene>
<dbReference type="EMBL" id="FUYS01000003">
    <property type="protein sequence ID" value="SKB51429.1"/>
    <property type="molecule type" value="Genomic_DNA"/>
</dbReference>
<reference evidence="12 13" key="1">
    <citation type="submission" date="2017-02" db="EMBL/GenBank/DDBJ databases">
        <authorList>
            <person name="Peterson S.W."/>
        </authorList>
    </citation>
    <scope>NUCLEOTIDE SEQUENCE [LARGE SCALE GENOMIC DNA]</scope>
    <source>
        <strain evidence="12 13">DSM 22899</strain>
    </source>
</reference>
<keyword evidence="5 9" id="KW-0798">TonB box</keyword>
<dbReference type="InterPro" id="IPR037066">
    <property type="entry name" value="Plug_dom_sf"/>
</dbReference>
<feature type="domain" description="TonB-dependent receptor plug" evidence="11">
    <location>
        <begin position="233"/>
        <end position="353"/>
    </location>
</feature>
<evidence type="ECO:0000313" key="13">
    <source>
        <dbReference type="Proteomes" id="UP000190541"/>
    </source>
</evidence>
<evidence type="ECO:0000256" key="3">
    <source>
        <dbReference type="ARBA" id="ARBA00022452"/>
    </source>
</evidence>
<keyword evidence="3 8" id="KW-1134">Transmembrane beta strand</keyword>
<dbReference type="Gene3D" id="2.170.130.10">
    <property type="entry name" value="TonB-dependent receptor, plug domain"/>
    <property type="match status" value="1"/>
</dbReference>
<dbReference type="InterPro" id="IPR036942">
    <property type="entry name" value="Beta-barrel_TonB_sf"/>
</dbReference>
<dbReference type="Pfam" id="PF13715">
    <property type="entry name" value="CarbopepD_reg_2"/>
    <property type="match status" value="1"/>
</dbReference>
<dbReference type="InterPro" id="IPR008969">
    <property type="entry name" value="CarboxyPept-like_regulatory"/>
</dbReference>
<evidence type="ECO:0000256" key="8">
    <source>
        <dbReference type="PROSITE-ProRule" id="PRU01360"/>
    </source>
</evidence>
<dbReference type="Gene3D" id="2.40.170.20">
    <property type="entry name" value="TonB-dependent receptor, beta-barrel domain"/>
    <property type="match status" value="1"/>
</dbReference>
<name>A0A1T5BWF2_9SPHI</name>
<dbReference type="PROSITE" id="PS52016">
    <property type="entry name" value="TONB_DEPENDENT_REC_3"/>
    <property type="match status" value="1"/>
</dbReference>
<comment type="subcellular location">
    <subcellularLocation>
        <location evidence="1 8">Cell outer membrane</location>
        <topology evidence="1 8">Multi-pass membrane protein</topology>
    </subcellularLocation>
</comment>
<dbReference type="AlphaFoldDB" id="A0A1T5BWF2"/>
<evidence type="ECO:0000256" key="4">
    <source>
        <dbReference type="ARBA" id="ARBA00022692"/>
    </source>
</evidence>
<dbReference type="STRING" id="623280.SAMN05660226_01808"/>
<dbReference type="SUPFAM" id="SSF56935">
    <property type="entry name" value="Porins"/>
    <property type="match status" value="1"/>
</dbReference>
<proteinExistence type="inferred from homology"/>
<dbReference type="GO" id="GO:0009279">
    <property type="term" value="C:cell outer membrane"/>
    <property type="evidence" value="ECO:0007669"/>
    <property type="project" value="UniProtKB-SubCell"/>
</dbReference>
<keyword evidence="6 8" id="KW-0472">Membrane</keyword>
<evidence type="ECO:0000256" key="5">
    <source>
        <dbReference type="ARBA" id="ARBA00023077"/>
    </source>
</evidence>
<dbReference type="InterPro" id="IPR000531">
    <property type="entry name" value="Beta-barrel_TonB"/>
</dbReference>
<dbReference type="InterPro" id="IPR039426">
    <property type="entry name" value="TonB-dep_rcpt-like"/>
</dbReference>
<protein>
    <submittedName>
        <fullName evidence="12">TonB-linked outer membrane protein, SusC/RagA family</fullName>
    </submittedName>
</protein>
<evidence type="ECO:0000256" key="2">
    <source>
        <dbReference type="ARBA" id="ARBA00022448"/>
    </source>
</evidence>
<evidence type="ECO:0000256" key="6">
    <source>
        <dbReference type="ARBA" id="ARBA00023136"/>
    </source>
</evidence>
<keyword evidence="2 8" id="KW-0813">Transport</keyword>
<dbReference type="NCBIfam" id="TIGR04056">
    <property type="entry name" value="OMP_RagA_SusC"/>
    <property type="match status" value="1"/>
</dbReference>
<dbReference type="InterPro" id="IPR023997">
    <property type="entry name" value="TonB-dep_OMP_SusC/RagA_CS"/>
</dbReference>
<sequence>MKYFSIGKGMPNRKCWYARCTKFLIAVKITCLLLIAFVAGAYAESSAQKVTLSLKNAKLEHVFSEITKQTDYRFLYSDEVVQSSDLVSISVKNADIQHVLNRVIYPQGMAYKIISETIIITLPKAQFANMKHEMATPVQEEVTITGTVKDAGGESLAGATVSVKNQASIGTKTDTEGGFTLRVPKNATIQVSYIGYLPKEVTVTNEGPYHVQLQEDASQLDEVVVVGYGEQSRRTVTSAIARVDGETLKDLPMPSPDQMLQGRAPGVQVTAASGEPGAGMVVRVRGSTSINASSEPLYVIDGVPIVSQNLARTTFGQPTNPLADLNPSDIESMEILKDAAATAIYGARAANGVVLITTKRGKSGKPTISISSYAGTSKAWKDPNELRVDGPAFERLQNEAAANNWIDRYGSLDALNPSGAAFAPPYANPDNAINTNWMDPIMQQGAMYNVDASISGGNERIRYMVSANNFNQEGIMKPVMFNRKSFRSNIDFSAADRLKFGTSIFYSNSRRNRIQNGNNINSALANAFFYPSNIPAYNEDGSYNRPVWESPLAIVNETDYLMNTNRLIGNFFADWTIIEGLVFRTTWSLDNNYIQEDNYANTKMVAGAGVGGEATSSVVNDLNWINENILTYKTSFNAVHNLDFLAGTTFQKNKNTFVTATGQGFPSDSFRKISSAAVKNSSGDESEWAIASVFGRINYDFQQKYLVSVNMRYDGSSRFGANNRWGLFPSASLGWVMSDEAFMQQLPVISQWKWRVSYGVTGNQSGIGNYASLGLWGGQRGGYRGGGGTTPGAGGAASYGDLAGFNPVQLANPDLKWETTAQLNIGVDIGFFNNRLGLTLDYYDKQTKDLLLEVPTPRSTGYSVMLQNYGEMENRGIELGINAQAINNEQFSWDINLNVSQNRNLIKKLASPFNQFSREYIRLEEGYPLYSFYVHEQLGVDPQTGNIIWRTGDDGQFNVNRDRFISDKNAWPDFQGGLTNTWRYKDFDLSAFLQFSYGNYVFNYNRYFFEHGGERTTGYSAQQLDRWQQPGDVTDIPRMANINYNVNYRPSRHIEDASYLRLKNISLGYSLPSSAIQKLGLSQLRLYVSGQNVLTFTNYTGLDPEVSVSPSETVQGIDQGVMPQPRVWMGGINLTF</sequence>
<accession>A0A1T5BWF2</accession>
<keyword evidence="4 8" id="KW-0812">Transmembrane</keyword>
<comment type="similarity">
    <text evidence="8 9">Belongs to the TonB-dependent receptor family.</text>
</comment>
<dbReference type="Pfam" id="PF00593">
    <property type="entry name" value="TonB_dep_Rec_b-barrel"/>
    <property type="match status" value="1"/>
</dbReference>
<evidence type="ECO:0000313" key="12">
    <source>
        <dbReference type="EMBL" id="SKB51429.1"/>
    </source>
</evidence>
<dbReference type="FunFam" id="2.170.130.10:FF:000008">
    <property type="entry name" value="SusC/RagA family TonB-linked outer membrane protein"/>
    <property type="match status" value="1"/>
</dbReference>